<dbReference type="PANTHER" id="PTHR47634">
    <property type="entry name" value="PROTEIN KINASE DOMAIN-CONTAINING PROTEIN-RELATED"/>
    <property type="match status" value="1"/>
</dbReference>
<dbReference type="InterPro" id="IPR011009">
    <property type="entry name" value="Kinase-like_dom_sf"/>
</dbReference>
<sequence length="204" mass="22577">MSNSLCEHEREYESGGLHPVHIGDTFVDRYQVINKLGHGYSSTIWLVHDSTTAKYASLKILEARRSESPTELHVLKHLEATFDAEEEGSKHVVRMLDHFMHLGPNGAHLCIVQELLGPSFALDIEYHKGIAYLPESTSGRLVGQLILAVAYLHKRGIAHGDLHSGNLLLCLPSPLDPDIDFTTVVSHTWGLPSEPSPTQTTVSR</sequence>
<accession>A0A8H6SY60</accession>
<dbReference type="RefSeq" id="XP_037222339.1">
    <property type="nucleotide sequence ID" value="XM_037362047.1"/>
</dbReference>
<dbReference type="AlphaFoldDB" id="A0A8H6SY60"/>
<dbReference type="Gene3D" id="1.10.510.10">
    <property type="entry name" value="Transferase(Phosphotransferase) domain 1"/>
    <property type="match status" value="1"/>
</dbReference>
<name>A0A8H6SY60_9AGAR</name>
<proteinExistence type="predicted"/>
<reference evidence="10" key="1">
    <citation type="submission" date="2020-05" db="EMBL/GenBank/DDBJ databases">
        <title>Mycena genomes resolve the evolution of fungal bioluminescence.</title>
        <authorList>
            <person name="Tsai I.J."/>
        </authorList>
    </citation>
    <scope>NUCLEOTIDE SEQUENCE</scope>
    <source>
        <strain evidence="10">171206Taipei</strain>
    </source>
</reference>
<dbReference type="GeneID" id="59344563"/>
<keyword evidence="11" id="KW-1185">Reference proteome</keyword>
<evidence type="ECO:0000256" key="1">
    <source>
        <dbReference type="ARBA" id="ARBA00012513"/>
    </source>
</evidence>
<gene>
    <name evidence="10" type="ORF">MIND_00526000</name>
</gene>
<organism evidence="10 11">
    <name type="scientific">Mycena indigotica</name>
    <dbReference type="NCBI Taxonomy" id="2126181"/>
    <lineage>
        <taxon>Eukaryota</taxon>
        <taxon>Fungi</taxon>
        <taxon>Dikarya</taxon>
        <taxon>Basidiomycota</taxon>
        <taxon>Agaricomycotina</taxon>
        <taxon>Agaricomycetes</taxon>
        <taxon>Agaricomycetidae</taxon>
        <taxon>Agaricales</taxon>
        <taxon>Marasmiineae</taxon>
        <taxon>Mycenaceae</taxon>
        <taxon>Mycena</taxon>
    </lineage>
</organism>
<dbReference type="Proteomes" id="UP000636479">
    <property type="component" value="Unassembled WGS sequence"/>
</dbReference>
<evidence type="ECO:0000256" key="8">
    <source>
        <dbReference type="ARBA" id="ARBA00048679"/>
    </source>
</evidence>
<keyword evidence="6" id="KW-0067">ATP-binding</keyword>
<dbReference type="GO" id="GO:0000245">
    <property type="term" value="P:spliceosomal complex assembly"/>
    <property type="evidence" value="ECO:0007669"/>
    <property type="project" value="TreeGrafter"/>
</dbReference>
<dbReference type="Gene3D" id="3.30.200.20">
    <property type="entry name" value="Phosphorylase Kinase, domain 1"/>
    <property type="match status" value="1"/>
</dbReference>
<comment type="catalytic activity">
    <reaction evidence="8">
        <text>L-seryl-[protein] + ATP = O-phospho-L-seryl-[protein] + ADP + H(+)</text>
        <dbReference type="Rhea" id="RHEA:17989"/>
        <dbReference type="Rhea" id="RHEA-COMP:9863"/>
        <dbReference type="Rhea" id="RHEA-COMP:11604"/>
        <dbReference type="ChEBI" id="CHEBI:15378"/>
        <dbReference type="ChEBI" id="CHEBI:29999"/>
        <dbReference type="ChEBI" id="CHEBI:30616"/>
        <dbReference type="ChEBI" id="CHEBI:83421"/>
        <dbReference type="ChEBI" id="CHEBI:456216"/>
        <dbReference type="EC" id="2.7.11.1"/>
    </reaction>
</comment>
<dbReference type="GO" id="GO:0004674">
    <property type="term" value="F:protein serine/threonine kinase activity"/>
    <property type="evidence" value="ECO:0007669"/>
    <property type="project" value="UniProtKB-KW"/>
</dbReference>
<evidence type="ECO:0000256" key="6">
    <source>
        <dbReference type="ARBA" id="ARBA00022840"/>
    </source>
</evidence>
<dbReference type="InterPro" id="IPR051334">
    <property type="entry name" value="SRPK"/>
</dbReference>
<evidence type="ECO:0000259" key="9">
    <source>
        <dbReference type="PROSITE" id="PS50011"/>
    </source>
</evidence>
<dbReference type="GO" id="GO:0050684">
    <property type="term" value="P:regulation of mRNA processing"/>
    <property type="evidence" value="ECO:0007669"/>
    <property type="project" value="TreeGrafter"/>
</dbReference>
<dbReference type="EMBL" id="JACAZF010000004">
    <property type="protein sequence ID" value="KAF7307320.1"/>
    <property type="molecule type" value="Genomic_DNA"/>
</dbReference>
<dbReference type="GO" id="GO:0005524">
    <property type="term" value="F:ATP binding"/>
    <property type="evidence" value="ECO:0007669"/>
    <property type="project" value="UniProtKB-KW"/>
</dbReference>
<evidence type="ECO:0000256" key="4">
    <source>
        <dbReference type="ARBA" id="ARBA00022741"/>
    </source>
</evidence>
<evidence type="ECO:0000256" key="3">
    <source>
        <dbReference type="ARBA" id="ARBA00022679"/>
    </source>
</evidence>
<comment type="catalytic activity">
    <reaction evidence="7">
        <text>L-threonyl-[protein] + ATP = O-phospho-L-threonyl-[protein] + ADP + H(+)</text>
        <dbReference type="Rhea" id="RHEA:46608"/>
        <dbReference type="Rhea" id="RHEA-COMP:11060"/>
        <dbReference type="Rhea" id="RHEA-COMP:11605"/>
        <dbReference type="ChEBI" id="CHEBI:15378"/>
        <dbReference type="ChEBI" id="CHEBI:30013"/>
        <dbReference type="ChEBI" id="CHEBI:30616"/>
        <dbReference type="ChEBI" id="CHEBI:61977"/>
        <dbReference type="ChEBI" id="CHEBI:456216"/>
        <dbReference type="EC" id="2.7.11.1"/>
    </reaction>
</comment>
<evidence type="ECO:0000256" key="2">
    <source>
        <dbReference type="ARBA" id="ARBA00022527"/>
    </source>
</evidence>
<evidence type="ECO:0000313" key="10">
    <source>
        <dbReference type="EMBL" id="KAF7307320.1"/>
    </source>
</evidence>
<dbReference type="PANTHER" id="PTHR47634:SF9">
    <property type="entry name" value="PROTEIN KINASE DOMAIN-CONTAINING PROTEIN-RELATED"/>
    <property type="match status" value="1"/>
</dbReference>
<protein>
    <recommendedName>
        <fullName evidence="1">non-specific serine/threonine protein kinase</fullName>
        <ecNumber evidence="1">2.7.11.1</ecNumber>
    </recommendedName>
</protein>
<dbReference type="EC" id="2.7.11.1" evidence="1"/>
<dbReference type="OrthoDB" id="5979581at2759"/>
<keyword evidence="3" id="KW-0808">Transferase</keyword>
<keyword evidence="5 10" id="KW-0418">Kinase</keyword>
<evidence type="ECO:0000256" key="5">
    <source>
        <dbReference type="ARBA" id="ARBA00022777"/>
    </source>
</evidence>
<evidence type="ECO:0000313" key="11">
    <source>
        <dbReference type="Proteomes" id="UP000636479"/>
    </source>
</evidence>
<feature type="domain" description="Protein kinase" evidence="9">
    <location>
        <begin position="30"/>
        <end position="204"/>
    </location>
</feature>
<dbReference type="Pfam" id="PF00069">
    <property type="entry name" value="Pkinase"/>
    <property type="match status" value="1"/>
</dbReference>
<dbReference type="SMART" id="SM00220">
    <property type="entry name" value="S_TKc"/>
    <property type="match status" value="1"/>
</dbReference>
<keyword evidence="4" id="KW-0547">Nucleotide-binding</keyword>
<keyword evidence="2" id="KW-0723">Serine/threonine-protein kinase</keyword>
<dbReference type="InterPro" id="IPR000719">
    <property type="entry name" value="Prot_kinase_dom"/>
</dbReference>
<evidence type="ECO:0000256" key="7">
    <source>
        <dbReference type="ARBA" id="ARBA00047899"/>
    </source>
</evidence>
<dbReference type="PROSITE" id="PS50011">
    <property type="entry name" value="PROTEIN_KINASE_DOM"/>
    <property type="match status" value="1"/>
</dbReference>
<comment type="caution">
    <text evidence="10">The sequence shown here is derived from an EMBL/GenBank/DDBJ whole genome shotgun (WGS) entry which is preliminary data.</text>
</comment>
<dbReference type="SUPFAM" id="SSF56112">
    <property type="entry name" value="Protein kinase-like (PK-like)"/>
    <property type="match status" value="1"/>
</dbReference>